<dbReference type="InterPro" id="IPR020846">
    <property type="entry name" value="MFS_dom"/>
</dbReference>
<feature type="transmembrane region" description="Helical" evidence="6">
    <location>
        <begin position="150"/>
        <end position="170"/>
    </location>
</feature>
<sequence>MVLFKESRKNCELVKSNNLLHYSWIILLTTFLALILAAGIRSTPGVLIIPFEHYFGWSQSAISLALAINLLLYGLCGPFAATLLDLYGTRRTMALALGLIAVGAALSSQMNATWHLTVLWGVVIGTGSGFFSPVLGTVVANRWFTKRRGLVIGIFSAAGSAGQLIFLPLFSKLLEIYTWQIVTWFIACSAISVMIIVSLLMRNDPRDIGLLPYGASQAASTNYTKEDKSFTVVITGFKNAVTNRDFWLLTSSFVVCGITSSGLIGTHFIPACADHGISEVRAAGMLSISGIFNLLGATAAGWLSDKFDNRWLLFWFYALRGVTLAWLPFNLASDTYNLAIFIVFYGLDWVATVPPTVRLTTDIFGKQSGIVFGWMMVFHQAGAALAAFSSGALHTLLGSYQWPFISGGILCLLACGLVVKIRPNIRR</sequence>
<evidence type="ECO:0000256" key="4">
    <source>
        <dbReference type="ARBA" id="ARBA00022989"/>
    </source>
</evidence>
<evidence type="ECO:0000313" key="8">
    <source>
        <dbReference type="EMBL" id="XFO65040.1"/>
    </source>
</evidence>
<evidence type="ECO:0000256" key="5">
    <source>
        <dbReference type="ARBA" id="ARBA00023136"/>
    </source>
</evidence>
<keyword evidence="3 6" id="KW-0812">Transmembrane</keyword>
<feature type="transmembrane region" description="Helical" evidence="6">
    <location>
        <begin position="176"/>
        <end position="201"/>
    </location>
</feature>
<dbReference type="InterPro" id="IPR036259">
    <property type="entry name" value="MFS_trans_sf"/>
</dbReference>
<feature type="transmembrane region" description="Helical" evidence="6">
    <location>
        <begin position="118"/>
        <end position="138"/>
    </location>
</feature>
<dbReference type="PANTHER" id="PTHR11360:SF284">
    <property type="entry name" value="EG:103B4.3 PROTEIN-RELATED"/>
    <property type="match status" value="1"/>
</dbReference>
<dbReference type="RefSeq" id="WP_094606728.1">
    <property type="nucleotide sequence ID" value="NZ_CP155573.1"/>
</dbReference>
<keyword evidence="9" id="KW-1185">Reference proteome</keyword>
<feature type="transmembrane region" description="Helical" evidence="6">
    <location>
        <begin position="60"/>
        <end position="81"/>
    </location>
</feature>
<evidence type="ECO:0000256" key="2">
    <source>
        <dbReference type="ARBA" id="ARBA00022448"/>
    </source>
</evidence>
<reference evidence="8" key="1">
    <citation type="submission" date="2024-05" db="EMBL/GenBank/DDBJ databases">
        <title>Isolation and characterization of Sporomusa carbonis sp. nov., a carboxydotrophic hydrogenogen in the genus of Sporomusa isolated from a charcoal burning pile.</title>
        <authorList>
            <person name="Boeer T."/>
            <person name="Rosenbaum F."/>
            <person name="Eysell L."/>
            <person name="Mueller V."/>
            <person name="Daniel R."/>
            <person name="Poehlein A."/>
        </authorList>
    </citation>
    <scope>NUCLEOTIDE SEQUENCE [LARGE SCALE GENOMIC DNA]</scope>
    <source>
        <strain evidence="8">DSM 10669</strain>
    </source>
</reference>
<feature type="transmembrane region" description="Helical" evidence="6">
    <location>
        <begin position="311"/>
        <end position="329"/>
    </location>
</feature>
<evidence type="ECO:0000259" key="7">
    <source>
        <dbReference type="PROSITE" id="PS50850"/>
    </source>
</evidence>
<dbReference type="PROSITE" id="PS50850">
    <property type="entry name" value="MFS"/>
    <property type="match status" value="1"/>
</dbReference>
<feature type="transmembrane region" description="Helical" evidence="6">
    <location>
        <begin position="282"/>
        <end position="304"/>
    </location>
</feature>
<dbReference type="PANTHER" id="PTHR11360">
    <property type="entry name" value="MONOCARBOXYLATE TRANSPORTER"/>
    <property type="match status" value="1"/>
</dbReference>
<feature type="transmembrane region" description="Helical" evidence="6">
    <location>
        <begin position="21"/>
        <end position="40"/>
    </location>
</feature>
<keyword evidence="5 6" id="KW-0472">Membrane</keyword>
<dbReference type="EMBL" id="CP155573">
    <property type="protein sequence ID" value="XFO65040.1"/>
    <property type="molecule type" value="Genomic_DNA"/>
</dbReference>
<evidence type="ECO:0000313" key="9">
    <source>
        <dbReference type="Proteomes" id="UP000216752"/>
    </source>
</evidence>
<accession>A0ABZ3IHF1</accession>
<keyword evidence="2" id="KW-0813">Transport</keyword>
<evidence type="ECO:0000256" key="1">
    <source>
        <dbReference type="ARBA" id="ARBA00004651"/>
    </source>
</evidence>
<feature type="transmembrane region" description="Helical" evidence="6">
    <location>
        <begin position="246"/>
        <end position="270"/>
    </location>
</feature>
<evidence type="ECO:0000256" key="6">
    <source>
        <dbReference type="SAM" id="Phobius"/>
    </source>
</evidence>
<feature type="transmembrane region" description="Helical" evidence="6">
    <location>
        <begin position="93"/>
        <end position="112"/>
    </location>
</feature>
<feature type="transmembrane region" description="Helical" evidence="6">
    <location>
        <begin position="369"/>
        <end position="388"/>
    </location>
</feature>
<keyword evidence="4 6" id="KW-1133">Transmembrane helix</keyword>
<dbReference type="SUPFAM" id="SSF103473">
    <property type="entry name" value="MFS general substrate transporter"/>
    <property type="match status" value="1"/>
</dbReference>
<feature type="transmembrane region" description="Helical" evidence="6">
    <location>
        <begin position="400"/>
        <end position="419"/>
    </location>
</feature>
<name>A0ABZ3IHF1_9FIRM</name>
<comment type="subcellular location">
    <subcellularLocation>
        <location evidence="1">Cell membrane</location>
        <topology evidence="1">Multi-pass membrane protein</topology>
    </subcellularLocation>
</comment>
<dbReference type="InterPro" id="IPR050327">
    <property type="entry name" value="Proton-linked_MCT"/>
</dbReference>
<feature type="domain" description="Major facilitator superfamily (MFS) profile" evidence="7">
    <location>
        <begin position="25"/>
        <end position="426"/>
    </location>
</feature>
<dbReference type="Pfam" id="PF07690">
    <property type="entry name" value="MFS_1"/>
    <property type="match status" value="1"/>
</dbReference>
<proteinExistence type="predicted"/>
<feature type="transmembrane region" description="Helical" evidence="6">
    <location>
        <begin position="335"/>
        <end position="357"/>
    </location>
</feature>
<gene>
    <name evidence="8" type="ORF">SPSIL_011490</name>
</gene>
<evidence type="ECO:0000256" key="3">
    <source>
        <dbReference type="ARBA" id="ARBA00022692"/>
    </source>
</evidence>
<organism evidence="8 9">
    <name type="scientific">Sporomusa silvacetica DSM 10669</name>
    <dbReference type="NCBI Taxonomy" id="1123289"/>
    <lineage>
        <taxon>Bacteria</taxon>
        <taxon>Bacillati</taxon>
        <taxon>Bacillota</taxon>
        <taxon>Negativicutes</taxon>
        <taxon>Selenomonadales</taxon>
        <taxon>Sporomusaceae</taxon>
        <taxon>Sporomusa</taxon>
    </lineage>
</organism>
<protein>
    <submittedName>
        <fullName evidence="8">L-lactate transporter</fullName>
    </submittedName>
</protein>
<dbReference type="Gene3D" id="1.20.1250.20">
    <property type="entry name" value="MFS general substrate transporter like domains"/>
    <property type="match status" value="2"/>
</dbReference>
<dbReference type="CDD" id="cd17355">
    <property type="entry name" value="MFS_YcxA_like"/>
    <property type="match status" value="1"/>
</dbReference>
<dbReference type="Proteomes" id="UP000216752">
    <property type="component" value="Chromosome"/>
</dbReference>
<dbReference type="InterPro" id="IPR011701">
    <property type="entry name" value="MFS"/>
</dbReference>